<dbReference type="EMBL" id="JAMGBD010000002">
    <property type="protein sequence ID" value="MCL6684599.1"/>
    <property type="molecule type" value="Genomic_DNA"/>
</dbReference>
<dbReference type="Proteomes" id="UP001165363">
    <property type="component" value="Unassembled WGS sequence"/>
</dbReference>
<dbReference type="Pfam" id="PF13439">
    <property type="entry name" value="Glyco_transf_4"/>
    <property type="match status" value="1"/>
</dbReference>
<name>A0ABT0RQM4_9SPHN</name>
<dbReference type="Gene3D" id="3.40.50.2000">
    <property type="entry name" value="Glycogen Phosphorylase B"/>
    <property type="match status" value="2"/>
</dbReference>
<dbReference type="RefSeq" id="WP_249849001.1">
    <property type="nucleotide sequence ID" value="NZ_JAMGBD010000002.1"/>
</dbReference>
<organism evidence="2 3">
    <name type="scientific">Sphingomonas alba</name>
    <dbReference type="NCBI Taxonomy" id="2908208"/>
    <lineage>
        <taxon>Bacteria</taxon>
        <taxon>Pseudomonadati</taxon>
        <taxon>Pseudomonadota</taxon>
        <taxon>Alphaproteobacteria</taxon>
        <taxon>Sphingomonadales</taxon>
        <taxon>Sphingomonadaceae</taxon>
        <taxon>Sphingomonas</taxon>
    </lineage>
</organism>
<accession>A0ABT0RQM4</accession>
<comment type="caution">
    <text evidence="2">The sequence shown here is derived from an EMBL/GenBank/DDBJ whole genome shotgun (WGS) entry which is preliminary data.</text>
</comment>
<evidence type="ECO:0000313" key="2">
    <source>
        <dbReference type="EMBL" id="MCL6684599.1"/>
    </source>
</evidence>
<dbReference type="SUPFAM" id="SSF53756">
    <property type="entry name" value="UDP-Glycosyltransferase/glycogen phosphorylase"/>
    <property type="match status" value="1"/>
</dbReference>
<dbReference type="Pfam" id="PF13692">
    <property type="entry name" value="Glyco_trans_1_4"/>
    <property type="match status" value="1"/>
</dbReference>
<dbReference type="CDD" id="cd03814">
    <property type="entry name" value="GT4-like"/>
    <property type="match status" value="1"/>
</dbReference>
<keyword evidence="3" id="KW-1185">Reference proteome</keyword>
<dbReference type="InterPro" id="IPR050194">
    <property type="entry name" value="Glycosyltransferase_grp1"/>
</dbReference>
<dbReference type="PANTHER" id="PTHR45947">
    <property type="entry name" value="SULFOQUINOVOSYL TRANSFERASE SQD2"/>
    <property type="match status" value="1"/>
</dbReference>
<evidence type="ECO:0000259" key="1">
    <source>
        <dbReference type="Pfam" id="PF13439"/>
    </source>
</evidence>
<sequence>MKPEELRIALFSGNYNYVRDGANQALNRLVGYLLRQGAHVRIYSPTTDHPAFPPTGDLVSIPSIPFPGRGEYQLGLGLNSAIRRDLAEFQPNVVHIAVPDIVAHRALSWARNRRLPVIASVHTRFDTYLQYYNLKWLEPVARAIMRRYYRRCDAIVVPADSIAAIFRAQRMSNDISMWRRGVDREQFNPDRRSEEWRAAHGIAKDEVVVSFLGRLVLEKGLDVFSDAIDAARERGVALRVVVIGDGPARDFFRERLPDAIFTGQLTGAELATALASTDVFLNPSITEAFGNVTLEAMASGLPVIAAIATGATNLVHDGETGVLVDPLDIEAYADALQDYAADKALRRLHGHAGIAFAKTMDWDRINSVVMRLYQRVIDRRERLERIREVRRLRWPFGMKKVTDA</sequence>
<reference evidence="2" key="1">
    <citation type="submission" date="2022-05" db="EMBL/GenBank/DDBJ databases">
        <authorList>
            <person name="Jo J.-H."/>
            <person name="Im W.-T."/>
        </authorList>
    </citation>
    <scope>NUCLEOTIDE SEQUENCE</scope>
    <source>
        <strain evidence="2">SE158</strain>
    </source>
</reference>
<feature type="domain" description="Glycosyltransferase subfamily 4-like N-terminal" evidence="1">
    <location>
        <begin position="20"/>
        <end position="185"/>
    </location>
</feature>
<gene>
    <name evidence="2" type="ORF">LZ536_11920</name>
</gene>
<dbReference type="PANTHER" id="PTHR45947:SF3">
    <property type="entry name" value="SULFOQUINOVOSYL TRANSFERASE SQD2"/>
    <property type="match status" value="1"/>
</dbReference>
<proteinExistence type="predicted"/>
<dbReference type="InterPro" id="IPR028098">
    <property type="entry name" value="Glyco_trans_4-like_N"/>
</dbReference>
<protein>
    <submittedName>
        <fullName evidence="2">Glycosyltransferase family 1 protein</fullName>
    </submittedName>
</protein>
<evidence type="ECO:0000313" key="3">
    <source>
        <dbReference type="Proteomes" id="UP001165363"/>
    </source>
</evidence>